<accession>A0A0S1X886</accession>
<dbReference type="InterPro" id="IPR053136">
    <property type="entry name" value="UTP_pyrophosphatase-like"/>
</dbReference>
<organism evidence="2 3">
    <name type="scientific">Thermococcus barophilus</name>
    <dbReference type="NCBI Taxonomy" id="55802"/>
    <lineage>
        <taxon>Archaea</taxon>
        <taxon>Methanobacteriati</taxon>
        <taxon>Methanobacteriota</taxon>
        <taxon>Thermococci</taxon>
        <taxon>Thermococcales</taxon>
        <taxon>Thermococcaceae</taxon>
        <taxon>Thermococcus</taxon>
    </lineage>
</organism>
<dbReference type="Pfam" id="PF01863">
    <property type="entry name" value="YgjP-like"/>
    <property type="match status" value="1"/>
</dbReference>
<dbReference type="Proteomes" id="UP000066042">
    <property type="component" value="Chromosome"/>
</dbReference>
<sequence>MGLNYEVIVRNIKHSRIEIRPDGKIKVIVPPNQNPGELIKRKRGWIEKKLAEIEEFKKQFSQFSDKLLLNGEFYEIINGEEFSVNPKFKVVFLPDNDLRVLKRWLKNQLREELDFKVRLFASILGVKYRKIYIRFQRTKWASCSKKGNLSFNLMLMALPESLRDYIVIHELAHMRIPRHGSQFWRLIGEYYPEYKEAEKKLKTFWLALEWNEVWKKLRETKA</sequence>
<keyword evidence="2" id="KW-0378">Hydrolase</keyword>
<dbReference type="GeneID" id="26135334"/>
<evidence type="ECO:0000313" key="3">
    <source>
        <dbReference type="Proteomes" id="UP000066042"/>
    </source>
</evidence>
<dbReference type="EMBL" id="CP013050">
    <property type="protein sequence ID" value="ALM74014.1"/>
    <property type="molecule type" value="Genomic_DNA"/>
</dbReference>
<dbReference type="GO" id="GO:0006508">
    <property type="term" value="P:proteolysis"/>
    <property type="evidence" value="ECO:0007669"/>
    <property type="project" value="UniProtKB-KW"/>
</dbReference>
<dbReference type="AlphaFoldDB" id="A0A0S1X886"/>
<feature type="domain" description="YgjP-like metallopeptidase" evidence="1">
    <location>
        <begin position="13"/>
        <end position="203"/>
    </location>
</feature>
<dbReference type="GO" id="GO:0008233">
    <property type="term" value="F:peptidase activity"/>
    <property type="evidence" value="ECO:0007669"/>
    <property type="project" value="UniProtKB-KW"/>
</dbReference>
<gene>
    <name evidence="2" type="ORF">TBCH5v1_0034</name>
</gene>
<reference evidence="2 3" key="1">
    <citation type="journal article" date="2016" name="Genome Announc.">
        <title>Complete genome sequence of the hyperthermophilic and piezophilic archaeon Thermococcus barophilus Ch5, capable of growth at the expense of hydrogenogenesis from carbon monoxide and formate.</title>
        <authorList>
            <person name="Oger P."/>
            <person name="Sokolova T.G."/>
            <person name="Kozhevnikova D.A."/>
            <person name="Taranov E.A."/>
            <person name="Vannier P."/>
            <person name="Lee H.S."/>
            <person name="Kwon K.K."/>
            <person name="Kang S.G."/>
            <person name="Lee J.H."/>
            <person name="Bonch-Osmolovskaya E.A."/>
            <person name="Lebedinsky A.V."/>
        </authorList>
    </citation>
    <scope>NUCLEOTIDE SEQUENCE [LARGE SCALE GENOMIC DNA]</scope>
    <source>
        <strain evidence="3">Ch5</strain>
    </source>
</reference>
<dbReference type="RefSeq" id="WP_056933055.1">
    <property type="nucleotide sequence ID" value="NZ_CP013050.1"/>
</dbReference>
<dbReference type="PANTHER" id="PTHR30399:SF1">
    <property type="entry name" value="UTP PYROPHOSPHATASE"/>
    <property type="match status" value="1"/>
</dbReference>
<proteinExistence type="predicted"/>
<dbReference type="PANTHER" id="PTHR30399">
    <property type="entry name" value="UNCHARACTERIZED PROTEIN YGJP"/>
    <property type="match status" value="1"/>
</dbReference>
<dbReference type="STRING" id="55802.TBCH5v1_0034"/>
<dbReference type="Gene3D" id="3.30.2010.10">
    <property type="entry name" value="Metalloproteases ('zincins'), catalytic domain"/>
    <property type="match status" value="1"/>
</dbReference>
<name>A0A0S1X886_THEBA</name>
<keyword evidence="2" id="KW-0645">Protease</keyword>
<evidence type="ECO:0000313" key="2">
    <source>
        <dbReference type="EMBL" id="ALM74014.1"/>
    </source>
</evidence>
<dbReference type="InterPro" id="IPR002725">
    <property type="entry name" value="YgjP-like_metallopeptidase"/>
</dbReference>
<dbReference type="CDD" id="cd07344">
    <property type="entry name" value="M48_yhfN_like"/>
    <property type="match status" value="1"/>
</dbReference>
<evidence type="ECO:0000259" key="1">
    <source>
        <dbReference type="Pfam" id="PF01863"/>
    </source>
</evidence>
<protein>
    <submittedName>
        <fullName evidence="2">Putative Zinc-dependent protease</fullName>
    </submittedName>
</protein>
<dbReference type="PATRIC" id="fig|55802.8.peg.33"/>